<evidence type="ECO:0000313" key="3">
    <source>
        <dbReference type="Proteomes" id="UP000694941"/>
    </source>
</evidence>
<dbReference type="InterPro" id="IPR031311">
    <property type="entry name" value="CHIT_BIND_RR_consensus"/>
</dbReference>
<dbReference type="RefSeq" id="XP_013775936.1">
    <property type="nucleotide sequence ID" value="XM_013920482.1"/>
</dbReference>
<dbReference type="PANTHER" id="PTHR10380:SF173">
    <property type="entry name" value="CUTICULAR PROTEIN 47EF, ISOFORM C-RELATED"/>
    <property type="match status" value="1"/>
</dbReference>
<gene>
    <name evidence="4" type="primary">LOC106460747</name>
</gene>
<accession>A0ABM1B6S0</accession>
<protein>
    <submittedName>
        <fullName evidence="4">Cuticle protein 14-like</fullName>
    </submittedName>
</protein>
<evidence type="ECO:0000313" key="4">
    <source>
        <dbReference type="RefSeq" id="XP_013775936.1"/>
    </source>
</evidence>
<sequence>MIAKDHGNYNFGYDIVDPYGAKNFRKEQGDGYGNKVGSYGLHDIDGRVRLVNYVADGRGFHVKVQSNEPGVSGQDSAYAIYNGRDHGGHGGGVIHAGGLRIAHAPVVAKVPVAVGGYGYGHGPATGHGGYGYGH</sequence>
<name>A0ABM1B6S0_LIMPO</name>
<proteinExistence type="predicted"/>
<evidence type="ECO:0000256" key="2">
    <source>
        <dbReference type="PROSITE-ProRule" id="PRU00497"/>
    </source>
</evidence>
<dbReference type="GeneID" id="106460747"/>
<keyword evidence="1 2" id="KW-0193">Cuticle</keyword>
<dbReference type="Pfam" id="PF00379">
    <property type="entry name" value="Chitin_bind_4"/>
    <property type="match status" value="1"/>
</dbReference>
<dbReference type="PROSITE" id="PS00233">
    <property type="entry name" value="CHIT_BIND_RR_1"/>
    <property type="match status" value="1"/>
</dbReference>
<evidence type="ECO:0000256" key="1">
    <source>
        <dbReference type="ARBA" id="ARBA00022460"/>
    </source>
</evidence>
<keyword evidence="3" id="KW-1185">Reference proteome</keyword>
<dbReference type="InterPro" id="IPR050468">
    <property type="entry name" value="Cuticle_Struct_Prot"/>
</dbReference>
<dbReference type="PROSITE" id="PS51155">
    <property type="entry name" value="CHIT_BIND_RR_2"/>
    <property type="match status" value="1"/>
</dbReference>
<dbReference type="PRINTS" id="PR00947">
    <property type="entry name" value="CUTICLE"/>
</dbReference>
<dbReference type="PANTHER" id="PTHR10380">
    <property type="entry name" value="CUTICLE PROTEIN"/>
    <property type="match status" value="1"/>
</dbReference>
<reference evidence="4" key="1">
    <citation type="submission" date="2025-08" db="UniProtKB">
        <authorList>
            <consortium name="RefSeq"/>
        </authorList>
    </citation>
    <scope>IDENTIFICATION</scope>
    <source>
        <tissue evidence="4">Muscle</tissue>
    </source>
</reference>
<dbReference type="Proteomes" id="UP000694941">
    <property type="component" value="Unplaced"/>
</dbReference>
<organism evidence="3 4">
    <name type="scientific">Limulus polyphemus</name>
    <name type="common">Atlantic horseshoe crab</name>
    <dbReference type="NCBI Taxonomy" id="6850"/>
    <lineage>
        <taxon>Eukaryota</taxon>
        <taxon>Metazoa</taxon>
        <taxon>Ecdysozoa</taxon>
        <taxon>Arthropoda</taxon>
        <taxon>Chelicerata</taxon>
        <taxon>Merostomata</taxon>
        <taxon>Xiphosura</taxon>
        <taxon>Limulidae</taxon>
        <taxon>Limulus</taxon>
    </lineage>
</organism>
<dbReference type="InterPro" id="IPR000618">
    <property type="entry name" value="Insect_cuticle"/>
</dbReference>